<dbReference type="VEuPathDB" id="FungiDB:BDBG_16190"/>
<protein>
    <submittedName>
        <fullName evidence="2">Uncharacterized protein</fullName>
    </submittedName>
</protein>
<gene>
    <name evidence="2" type="ORF">BDBG_16190</name>
</gene>
<dbReference type="KEGG" id="bgh:BDBG_16190"/>
<evidence type="ECO:0000256" key="1">
    <source>
        <dbReference type="SAM" id="MobiDB-lite"/>
    </source>
</evidence>
<dbReference type="Proteomes" id="UP000002038">
    <property type="component" value="Unassembled WGS sequence"/>
</dbReference>
<dbReference type="GeneID" id="42528391"/>
<evidence type="ECO:0000313" key="3">
    <source>
        <dbReference type="Proteomes" id="UP000002038"/>
    </source>
</evidence>
<reference evidence="3" key="1">
    <citation type="journal article" date="2015" name="PLoS Genet.">
        <title>The dynamic genome and transcriptome of the human fungal pathogen Blastomyces and close relative Emmonsia.</title>
        <authorList>
            <person name="Munoz J.F."/>
            <person name="Gauthier G.M."/>
            <person name="Desjardins C.A."/>
            <person name="Gallo J.E."/>
            <person name="Holder J."/>
            <person name="Sullivan T.D."/>
            <person name="Marty A.J."/>
            <person name="Carmen J.C."/>
            <person name="Chen Z."/>
            <person name="Ding L."/>
            <person name="Gujja S."/>
            <person name="Magrini V."/>
            <person name="Misas E."/>
            <person name="Mitreva M."/>
            <person name="Priest M."/>
            <person name="Saif S."/>
            <person name="Whiston E.A."/>
            <person name="Young S."/>
            <person name="Zeng Q."/>
            <person name="Goldman W.E."/>
            <person name="Mardis E.R."/>
            <person name="Taylor J.W."/>
            <person name="McEwen J.G."/>
            <person name="Clay O.K."/>
            <person name="Klein B.S."/>
            <person name="Cuomo C.A."/>
        </authorList>
    </citation>
    <scope>NUCLEOTIDE SEQUENCE [LARGE SCALE GENOMIC DNA]</scope>
    <source>
        <strain evidence="3">SLH14081</strain>
    </source>
</reference>
<dbReference type="EMBL" id="GG657448">
    <property type="protein sequence ID" value="OAT04131.1"/>
    <property type="molecule type" value="Genomic_DNA"/>
</dbReference>
<keyword evidence="3" id="KW-1185">Reference proteome</keyword>
<feature type="compositionally biased region" description="Polar residues" evidence="1">
    <location>
        <begin position="1"/>
        <end position="17"/>
    </location>
</feature>
<dbReference type="OrthoDB" id="4184601at2759"/>
<sequence>MKKSLTKYSQVSKQSESAELEESDVMTSSSLAMNALYRLSDSDLQQALELSEELIRDGLTDYQSFCI</sequence>
<feature type="region of interest" description="Disordered" evidence="1">
    <location>
        <begin position="1"/>
        <end position="24"/>
    </location>
</feature>
<dbReference type="RefSeq" id="XP_031576003.1">
    <property type="nucleotide sequence ID" value="XM_031724190.1"/>
</dbReference>
<evidence type="ECO:0000313" key="2">
    <source>
        <dbReference type="EMBL" id="OAT04131.1"/>
    </source>
</evidence>
<proteinExistence type="predicted"/>
<dbReference type="AlphaFoldDB" id="A0A179UAU0"/>
<accession>A0A179UAU0</accession>
<organism evidence="2 3">
    <name type="scientific">Blastomyces gilchristii (strain SLH14081)</name>
    <name type="common">Blastomyces dermatitidis</name>
    <dbReference type="NCBI Taxonomy" id="559298"/>
    <lineage>
        <taxon>Eukaryota</taxon>
        <taxon>Fungi</taxon>
        <taxon>Dikarya</taxon>
        <taxon>Ascomycota</taxon>
        <taxon>Pezizomycotina</taxon>
        <taxon>Eurotiomycetes</taxon>
        <taxon>Eurotiomycetidae</taxon>
        <taxon>Onygenales</taxon>
        <taxon>Ajellomycetaceae</taxon>
        <taxon>Blastomyces</taxon>
    </lineage>
</organism>
<name>A0A179UAU0_BLAGS</name>